<dbReference type="EMBL" id="CP013928">
    <property type="protein sequence ID" value="AMJ79996.1"/>
    <property type="molecule type" value="Genomic_DNA"/>
</dbReference>
<evidence type="ECO:0000313" key="2">
    <source>
        <dbReference type="Proteomes" id="UP000061468"/>
    </source>
</evidence>
<proteinExistence type="predicted"/>
<reference evidence="1 2" key="1">
    <citation type="submission" date="2015-12" db="EMBL/GenBank/DDBJ databases">
        <title>Intraspecies pangenome expansion in the marine bacterium Alteromonas.</title>
        <authorList>
            <person name="Lopez-Perez M."/>
            <person name="Rodriguez-Valera F."/>
        </authorList>
    </citation>
    <scope>NUCLEOTIDE SEQUENCE [LARGE SCALE GENOMIC DNA]</scope>
    <source>
        <strain evidence="1 2">UM8</strain>
    </source>
</reference>
<dbReference type="GeneID" id="56343843"/>
<evidence type="ECO:0000313" key="1">
    <source>
        <dbReference type="EMBL" id="AMJ79996.1"/>
    </source>
</evidence>
<dbReference type="RefSeq" id="WP_012519927.1">
    <property type="nucleotide sequence ID" value="NZ_CAKMLI010000001.1"/>
</dbReference>
<organism evidence="1 2">
    <name type="scientific">Alteromonas mediterranea</name>
    <dbReference type="NCBI Taxonomy" id="314275"/>
    <lineage>
        <taxon>Bacteria</taxon>
        <taxon>Pseudomonadati</taxon>
        <taxon>Pseudomonadota</taxon>
        <taxon>Gammaproteobacteria</taxon>
        <taxon>Alteromonadales</taxon>
        <taxon>Alteromonadaceae</taxon>
        <taxon>Alteromonas/Salinimonas group</taxon>
        <taxon>Alteromonas</taxon>
    </lineage>
</organism>
<gene>
    <name evidence="1" type="ORF">AV942_17725</name>
</gene>
<name>A0AAC8XMY3_9ALTE</name>
<accession>A0AAC8XMY3</accession>
<dbReference type="Proteomes" id="UP000061468">
    <property type="component" value="Chromosome"/>
</dbReference>
<protein>
    <submittedName>
        <fullName evidence="1">Uncharacterized protein</fullName>
    </submittedName>
</protein>
<sequence length="95" mass="11005">MAIVSFLHQKLLLMWLSDYDEWLVLAYRHEVWNALFDLDAASQISDLLDIGAVRSEESELWYVTITVNSVEPCGAVTCYFNDGDCFSLDYREYNP</sequence>
<dbReference type="AlphaFoldDB" id="A0AAC8XMY3"/>